<dbReference type="InterPro" id="IPR021145">
    <property type="entry name" value="Portal_protein_SPP1_Gp6-like"/>
</dbReference>
<evidence type="ECO:0000313" key="5">
    <source>
        <dbReference type="EMBL" id="PZM98728.1"/>
    </source>
</evidence>
<keyword evidence="1" id="KW-0068">Autocatalytic cleavage</keyword>
<dbReference type="NCBIfam" id="TIGR01443">
    <property type="entry name" value="intein_Cterm"/>
    <property type="match status" value="1"/>
</dbReference>
<dbReference type="PRINTS" id="PR00379">
    <property type="entry name" value="INTEIN"/>
</dbReference>
<dbReference type="GO" id="GO:0016539">
    <property type="term" value="P:intein-mediated protein splicing"/>
    <property type="evidence" value="ECO:0007669"/>
    <property type="project" value="InterPro"/>
</dbReference>
<dbReference type="InterPro" id="IPR027434">
    <property type="entry name" value="Homing_endonucl"/>
</dbReference>
<dbReference type="Pfam" id="PF05204">
    <property type="entry name" value="Hom_end"/>
    <property type="match status" value="1"/>
</dbReference>
<dbReference type="GO" id="GO:0004519">
    <property type="term" value="F:endonuclease activity"/>
    <property type="evidence" value="ECO:0007669"/>
    <property type="project" value="InterPro"/>
</dbReference>
<keyword evidence="2" id="KW-0651">Protein splicing</keyword>
<feature type="compositionally biased region" description="Low complexity" evidence="3">
    <location>
        <begin position="862"/>
        <end position="875"/>
    </location>
</feature>
<sequence>MALSEGEVIDATKKLLELRDGEQRRLKKIAAYMKGDASSVYVPKGARQEYKWLIKRAKVNVLPLVVTVVAQALYVDGYRPAGSDSNAKAWEIWQANRMDARQHGLHRAALKYGTAYAVVMPGRPVPVISPKSPRRMTAFYRDPVEDEWPEFAVEETVQYTLKGKVRAVRLYDAQHRYSLEARDSDGGKLRLVRAEEHGLGVCPVIRYLNGDDLDGDDCVRGEVEPLIEMQDQLNSTTFNLLMAQQYAAFRQRYVAGMVPTDEDGVPKAPFQAAVDRLWVAEDPDVKFGEFSQPLALDTPVPTPSGWTTIGEIQAGDMVLGRDGRPARVLGMSPVFTDRTCYRITFADGTSVVSDGGHRWVVIDRQRPSWGEMVCTTEEMAQQVRLEGARPGWRWAVPQAEPLDLKPADLPLHPYILGYWLGDGNASCARITVGDRDRAALVEQIERLGYRVVSQTRDRRTGAWDVGFSTESSGPERVCLMEGCGKPHKGYGLCNTHYTYAKRHGQLPDVHGRESAKKRLRDLGVLGNKHIPAIYLRGSFEQRIDLLKGLLDSDGSVNRTKTAAWCTFSNTNKVLVDGVLELARSLGLRPTCKMTRSGGDGVSPLWVVGFQAPGDFVPFALPRKAEKCPVGGKSARQRYRSIVAIEKVPSVPVRCLGVDTEDHLFLVGEGFVPTHNTDLSGYLQSAEATIRHIATVSQTPPHHLLGQMANLSAEALAAAESGLQRKIAERKSSFGESHEQTLRLAALAAGDRKGWDDVSAQVVWRDTEARALASTVDALGKLTQMLQIPPQELWERIPGVTATDVARWKRAAERAAKDADAMEKLNQMIDRQMGGSARPQRQEQPAQAASNGAAGGGQQREPATAGAAGANAERAR</sequence>
<name>A0A2W4JKM7_9PSEU</name>
<reference evidence="5" key="1">
    <citation type="submission" date="2018-05" db="EMBL/GenBank/DDBJ databases">
        <authorList>
            <person name="Lanie J.A."/>
            <person name="Ng W.-L."/>
            <person name="Kazmierczak K.M."/>
            <person name="Andrzejewski T.M."/>
            <person name="Davidsen T.M."/>
            <person name="Wayne K.J."/>
            <person name="Tettelin H."/>
            <person name="Glass J.I."/>
            <person name="Rusch D."/>
            <person name="Podicherti R."/>
            <person name="Tsui H.-C.T."/>
            <person name="Winkler M.E."/>
        </authorList>
    </citation>
    <scope>NUCLEOTIDE SEQUENCE</scope>
    <source>
        <strain evidence="5">ZC4RG45</strain>
    </source>
</reference>
<dbReference type="InterPro" id="IPR030934">
    <property type="entry name" value="Intein_C"/>
</dbReference>
<dbReference type="InterPro" id="IPR006142">
    <property type="entry name" value="INTEIN"/>
</dbReference>
<comment type="caution">
    <text evidence="5">The sequence shown here is derived from an EMBL/GenBank/DDBJ whole genome shotgun (WGS) entry which is preliminary data.</text>
</comment>
<dbReference type="AlphaFoldDB" id="A0A2W4JKM7"/>
<dbReference type="GO" id="GO:0003677">
    <property type="term" value="F:DNA binding"/>
    <property type="evidence" value="ECO:0007669"/>
    <property type="project" value="InterPro"/>
</dbReference>
<protein>
    <recommendedName>
        <fullName evidence="4">DOD-type homing endonuclease domain-containing protein</fullName>
    </recommendedName>
</protein>
<dbReference type="PROSITE" id="PS50819">
    <property type="entry name" value="INTEIN_ENDONUCLEASE"/>
    <property type="match status" value="1"/>
</dbReference>
<evidence type="ECO:0000256" key="3">
    <source>
        <dbReference type="SAM" id="MobiDB-lite"/>
    </source>
</evidence>
<evidence type="ECO:0000256" key="1">
    <source>
        <dbReference type="ARBA" id="ARBA00022813"/>
    </source>
</evidence>
<dbReference type="EMBL" id="QGUI01000221">
    <property type="protein sequence ID" value="PZM98728.1"/>
    <property type="molecule type" value="Genomic_DNA"/>
</dbReference>
<proteinExistence type="predicted"/>
<dbReference type="InterPro" id="IPR036844">
    <property type="entry name" value="Hint_dom_sf"/>
</dbReference>
<dbReference type="Gene3D" id="3.10.28.10">
    <property type="entry name" value="Homing endonucleases"/>
    <property type="match status" value="1"/>
</dbReference>
<dbReference type="Pfam" id="PF05133">
    <property type="entry name" value="SPP1_portal"/>
    <property type="match status" value="2"/>
</dbReference>
<dbReference type="SUPFAM" id="SSF51294">
    <property type="entry name" value="Hedgehog/intein (Hint) domain"/>
    <property type="match status" value="1"/>
</dbReference>
<organism evidence="5">
    <name type="scientific">Thermocrispum agreste</name>
    <dbReference type="NCBI Taxonomy" id="37925"/>
    <lineage>
        <taxon>Bacteria</taxon>
        <taxon>Bacillati</taxon>
        <taxon>Actinomycetota</taxon>
        <taxon>Actinomycetes</taxon>
        <taxon>Pseudonocardiales</taxon>
        <taxon>Pseudonocardiaceae</taxon>
        <taxon>Thermocrispum</taxon>
    </lineage>
</organism>
<dbReference type="InterPro" id="IPR007869">
    <property type="entry name" value="Homing_endonuc_PI-Sce"/>
</dbReference>
<feature type="domain" description="DOD-type homing endonuclease" evidence="4">
    <location>
        <begin position="415"/>
        <end position="587"/>
    </location>
</feature>
<gene>
    <name evidence="5" type="ORF">DIU77_07270</name>
</gene>
<accession>A0A2W4JKM7</accession>
<feature type="compositionally biased region" description="Low complexity" evidence="3">
    <location>
        <begin position="836"/>
        <end position="851"/>
    </location>
</feature>
<evidence type="ECO:0000256" key="2">
    <source>
        <dbReference type="ARBA" id="ARBA00023000"/>
    </source>
</evidence>
<dbReference type="InterPro" id="IPR004042">
    <property type="entry name" value="Intein_endonuc_central"/>
</dbReference>
<evidence type="ECO:0000259" key="4">
    <source>
        <dbReference type="PROSITE" id="PS50819"/>
    </source>
</evidence>
<dbReference type="SUPFAM" id="SSF55608">
    <property type="entry name" value="Homing endonucleases"/>
    <property type="match status" value="1"/>
</dbReference>
<feature type="region of interest" description="Disordered" evidence="3">
    <location>
        <begin position="830"/>
        <end position="875"/>
    </location>
</feature>